<dbReference type="Proteomes" id="UP000287330">
    <property type="component" value="Unassembled WGS sequence"/>
</dbReference>
<accession>A0A432XHR3</accession>
<name>A0A432XHR3_9GAMM</name>
<gene>
    <name evidence="1" type="ORF">CWE25_13275</name>
</gene>
<evidence type="ECO:0000313" key="1">
    <source>
        <dbReference type="EMBL" id="RUO48304.1"/>
    </source>
</evidence>
<organism evidence="1 2">
    <name type="scientific">Idiomarina fontislapidosi</name>
    <dbReference type="NCBI Taxonomy" id="263723"/>
    <lineage>
        <taxon>Bacteria</taxon>
        <taxon>Pseudomonadati</taxon>
        <taxon>Pseudomonadota</taxon>
        <taxon>Gammaproteobacteria</taxon>
        <taxon>Alteromonadales</taxon>
        <taxon>Idiomarinaceae</taxon>
        <taxon>Idiomarina</taxon>
    </lineage>
</organism>
<dbReference type="EMBL" id="PIPV01000024">
    <property type="protein sequence ID" value="RUO48304.1"/>
    <property type="molecule type" value="Genomic_DNA"/>
</dbReference>
<dbReference type="AlphaFoldDB" id="A0A432XHR3"/>
<reference evidence="2" key="1">
    <citation type="journal article" date="2018" name="Front. Microbiol.">
        <title>Genome-Based Analysis Reveals the Taxonomy and Diversity of the Family Idiomarinaceae.</title>
        <authorList>
            <person name="Liu Y."/>
            <person name="Lai Q."/>
            <person name="Shao Z."/>
        </authorList>
    </citation>
    <scope>NUCLEOTIDE SEQUENCE [LARGE SCALE GENOMIC DNA]</scope>
    <source>
        <strain evidence="2">F23</strain>
    </source>
</reference>
<keyword evidence="2" id="KW-1185">Reference proteome</keyword>
<evidence type="ECO:0000313" key="2">
    <source>
        <dbReference type="Proteomes" id="UP000287330"/>
    </source>
</evidence>
<sequence>MKCLWVDTKNQPDNGVVDQYAMTKITVLFQPLKSQAVKIFSLFEAFITGNDASASKTGHQTVHRLLLMLALDL</sequence>
<comment type="caution">
    <text evidence="1">The sequence shown here is derived from an EMBL/GenBank/DDBJ whole genome shotgun (WGS) entry which is preliminary data.</text>
</comment>
<proteinExistence type="predicted"/>
<protein>
    <submittedName>
        <fullName evidence="1">Uncharacterized protein</fullName>
    </submittedName>
</protein>